<sequence length="70" mass="7916">MKDTKICIMSLQQVNWVSGIIHFSRWRHHWDVSGCRVGVFVVADEGGGGDTDSCRVVELYCGLEHIPVWV</sequence>
<dbReference type="EMBL" id="CAMGYJ010000004">
    <property type="protein sequence ID" value="CAI0400654.1"/>
    <property type="molecule type" value="Genomic_DNA"/>
</dbReference>
<dbReference type="AlphaFoldDB" id="A0AAV0IT36"/>
<name>A0AAV0IT36_9ROSI</name>
<evidence type="ECO:0000313" key="2">
    <source>
        <dbReference type="Proteomes" id="UP001154282"/>
    </source>
</evidence>
<gene>
    <name evidence="1" type="ORF">LITE_LOCUS10833</name>
</gene>
<comment type="caution">
    <text evidence="1">The sequence shown here is derived from an EMBL/GenBank/DDBJ whole genome shotgun (WGS) entry which is preliminary data.</text>
</comment>
<keyword evidence="2" id="KW-1185">Reference proteome</keyword>
<proteinExistence type="predicted"/>
<reference evidence="1" key="1">
    <citation type="submission" date="2022-08" db="EMBL/GenBank/DDBJ databases">
        <authorList>
            <person name="Gutierrez-Valencia J."/>
        </authorList>
    </citation>
    <scope>NUCLEOTIDE SEQUENCE</scope>
</reference>
<organism evidence="1 2">
    <name type="scientific">Linum tenue</name>
    <dbReference type="NCBI Taxonomy" id="586396"/>
    <lineage>
        <taxon>Eukaryota</taxon>
        <taxon>Viridiplantae</taxon>
        <taxon>Streptophyta</taxon>
        <taxon>Embryophyta</taxon>
        <taxon>Tracheophyta</taxon>
        <taxon>Spermatophyta</taxon>
        <taxon>Magnoliopsida</taxon>
        <taxon>eudicotyledons</taxon>
        <taxon>Gunneridae</taxon>
        <taxon>Pentapetalae</taxon>
        <taxon>rosids</taxon>
        <taxon>fabids</taxon>
        <taxon>Malpighiales</taxon>
        <taxon>Linaceae</taxon>
        <taxon>Linum</taxon>
    </lineage>
</organism>
<protein>
    <submittedName>
        <fullName evidence="1">Uncharacterized protein</fullName>
    </submittedName>
</protein>
<evidence type="ECO:0000313" key="1">
    <source>
        <dbReference type="EMBL" id="CAI0400654.1"/>
    </source>
</evidence>
<accession>A0AAV0IT36</accession>
<dbReference type="Proteomes" id="UP001154282">
    <property type="component" value="Unassembled WGS sequence"/>
</dbReference>